<organism evidence="1 2">
    <name type="scientific">Taklimakanibacter albus</name>
    <dbReference type="NCBI Taxonomy" id="2800327"/>
    <lineage>
        <taxon>Bacteria</taxon>
        <taxon>Pseudomonadati</taxon>
        <taxon>Pseudomonadota</taxon>
        <taxon>Alphaproteobacteria</taxon>
        <taxon>Hyphomicrobiales</taxon>
        <taxon>Aestuariivirgaceae</taxon>
        <taxon>Taklimakanibacter</taxon>
    </lineage>
</organism>
<dbReference type="Proteomes" id="UP000616151">
    <property type="component" value="Unassembled WGS sequence"/>
</dbReference>
<reference evidence="1" key="1">
    <citation type="submission" date="2021-01" db="EMBL/GenBank/DDBJ databases">
        <authorList>
            <person name="Sun Q."/>
        </authorList>
    </citation>
    <scope>NUCLEOTIDE SEQUENCE</scope>
    <source>
        <strain evidence="1">YIM B02566</strain>
    </source>
</reference>
<sequence>MLDGNASPRSGLSANSASRVRHHNRRVLLHALRLQGSLSRAELARATGLTPQAIANIVEDLIGAGLVREAGRRKAKRGQPPIEIEIAKDGGYALGIRIDTTHYHAVAADLAGDIIETREGSAPADGEWLDFLSRIYADFAQRFGAERCLGLGLVTPGPFDTSWPGVPTPGAVSALQSRAIAEQLAEKTGSDVLLENDATAAALGEKLYGEARNLNDFFYVFIGEGVGGGIVIRAEPYRGNRGNAGEFGHAIIDPHGPQCYCGNRGCLGQYLSLSAMRRDLAAAEARGEDADAALEAWIARAGEALSLGLTTVENLFDPETIIIGGAAPLALLERLVANLRGLRPSVRQDFGADRLRLSTLGERSAALGASALPILAATTSGPANIGN</sequence>
<protein>
    <submittedName>
        <fullName evidence="1">ROK family transcriptional regulator</fullName>
    </submittedName>
</protein>
<name>A0ACC5R7N2_9HYPH</name>
<gene>
    <name evidence="1" type="ORF">JHL16_19280</name>
</gene>
<accession>A0ACC5R7N2</accession>
<comment type="caution">
    <text evidence="1">The sequence shown here is derived from an EMBL/GenBank/DDBJ whole genome shotgun (WGS) entry which is preliminary data.</text>
</comment>
<evidence type="ECO:0000313" key="1">
    <source>
        <dbReference type="EMBL" id="MBK1868506.1"/>
    </source>
</evidence>
<proteinExistence type="predicted"/>
<dbReference type="EMBL" id="JAENHL010000007">
    <property type="protein sequence ID" value="MBK1868506.1"/>
    <property type="molecule type" value="Genomic_DNA"/>
</dbReference>
<evidence type="ECO:0000313" key="2">
    <source>
        <dbReference type="Proteomes" id="UP000616151"/>
    </source>
</evidence>
<keyword evidence="2" id="KW-1185">Reference proteome</keyword>